<evidence type="ECO:0008006" key="4">
    <source>
        <dbReference type="Google" id="ProtNLM"/>
    </source>
</evidence>
<accession>A0A089RC89</accession>
<proteinExistence type="predicted"/>
<evidence type="ECO:0000313" key="3">
    <source>
        <dbReference type="Proteomes" id="UP000029481"/>
    </source>
</evidence>
<keyword evidence="1" id="KW-0732">Signal</keyword>
<protein>
    <recommendedName>
        <fullName evidence="4">DUF1496 domain-containing protein</fullName>
    </recommendedName>
</protein>
<evidence type="ECO:0000313" key="2">
    <source>
        <dbReference type="EMBL" id="AIR04190.1"/>
    </source>
</evidence>
<dbReference type="AlphaFoldDB" id="A0A089RC89"/>
<reference evidence="2 3" key="1">
    <citation type="submission" date="2014-09" db="EMBL/GenBank/DDBJ databases">
        <title>Cedecea neteri SSMD04 Genome Sequencing.</title>
        <authorList>
            <person name="Tan J.-Y."/>
        </authorList>
    </citation>
    <scope>NUCLEOTIDE SEQUENCE [LARGE SCALE GENOMIC DNA]</scope>
    <source>
        <strain evidence="2 3">SSMD04</strain>
    </source>
</reference>
<keyword evidence="3" id="KW-1185">Reference proteome</keyword>
<dbReference type="Proteomes" id="UP000029481">
    <property type="component" value="Chromosome"/>
</dbReference>
<feature type="chain" id="PRO_5001849437" description="DUF1496 domain-containing protein" evidence="1">
    <location>
        <begin position="19"/>
        <end position="79"/>
    </location>
</feature>
<feature type="signal peptide" evidence="1">
    <location>
        <begin position="1"/>
        <end position="18"/>
    </location>
</feature>
<evidence type="ECO:0000256" key="1">
    <source>
        <dbReference type="SAM" id="SignalP"/>
    </source>
</evidence>
<dbReference type="OrthoDB" id="6626203at2"/>
<dbReference type="RefSeq" id="WP_038474496.1">
    <property type="nucleotide sequence ID" value="NZ_CP009451.1"/>
</dbReference>
<gene>
    <name evidence="2" type="ORF">JT31_06020</name>
</gene>
<dbReference type="KEGG" id="cnt:JT31_06020"/>
<dbReference type="EMBL" id="CP009451">
    <property type="protein sequence ID" value="AIR04190.1"/>
    <property type="molecule type" value="Genomic_DNA"/>
</dbReference>
<sequence>MKRIVVLSFCLMAGNAFADTGSPQLKSESQSVIRQAGYQCDTVNSVYPAAFGGSLTVSCDSDHKYIIRKKDGQYTVEKD</sequence>
<organism evidence="2 3">
    <name type="scientific">Cedecea neteri</name>
    <dbReference type="NCBI Taxonomy" id="158822"/>
    <lineage>
        <taxon>Bacteria</taxon>
        <taxon>Pseudomonadati</taxon>
        <taxon>Pseudomonadota</taxon>
        <taxon>Gammaproteobacteria</taxon>
        <taxon>Enterobacterales</taxon>
        <taxon>Enterobacteriaceae</taxon>
        <taxon>Cedecea</taxon>
    </lineage>
</organism>
<name>A0A089RC89_9ENTR</name>